<feature type="coiled-coil region" evidence="1">
    <location>
        <begin position="46"/>
        <end position="73"/>
    </location>
</feature>
<accession>A0ABS9K0U3</accession>
<keyword evidence="2" id="KW-0812">Transmembrane</keyword>
<protein>
    <submittedName>
        <fullName evidence="3">PilN domain-containing protein</fullName>
    </submittedName>
</protein>
<name>A0ABS9K0U3_9RHOO</name>
<evidence type="ECO:0000256" key="2">
    <source>
        <dbReference type="SAM" id="Phobius"/>
    </source>
</evidence>
<keyword evidence="2" id="KW-0472">Membrane</keyword>
<dbReference type="Proteomes" id="UP001165384">
    <property type="component" value="Unassembled WGS sequence"/>
</dbReference>
<gene>
    <name evidence="3" type="ORF">LZ012_07155</name>
</gene>
<evidence type="ECO:0000256" key="1">
    <source>
        <dbReference type="SAM" id="Coils"/>
    </source>
</evidence>
<organism evidence="3 4">
    <name type="scientific">Dechloromonas hankyongensis</name>
    <dbReference type="NCBI Taxonomy" id="2908002"/>
    <lineage>
        <taxon>Bacteria</taxon>
        <taxon>Pseudomonadati</taxon>
        <taxon>Pseudomonadota</taxon>
        <taxon>Betaproteobacteria</taxon>
        <taxon>Rhodocyclales</taxon>
        <taxon>Azonexaceae</taxon>
        <taxon>Dechloromonas</taxon>
    </lineage>
</organism>
<sequence length="217" mass="23377">MSQQINLVLPELRPRFDWLALPVVASAGLAGLLLVVILASLNAWRVDGLKSRENAIRAQLAGLQQQIQSLSERLGARKGDATLDQQIEAARTAVGQRQEVLNVVAQGNLSSGQTYSGLLQGFSRQIVDGVWLTGFGFAQNNIEIRGRLTDPALLPVYIGRLNAEPAFAGRRFATLDMKGVDPVADAKHDAGATPAPAKAPLPRYTEFALRTEAEKAK</sequence>
<evidence type="ECO:0000313" key="4">
    <source>
        <dbReference type="Proteomes" id="UP001165384"/>
    </source>
</evidence>
<proteinExistence type="predicted"/>
<keyword evidence="1" id="KW-0175">Coiled coil</keyword>
<dbReference type="EMBL" id="JAKLTN010000001">
    <property type="protein sequence ID" value="MCG2576768.1"/>
    <property type="molecule type" value="Genomic_DNA"/>
</dbReference>
<comment type="caution">
    <text evidence="3">The sequence shown here is derived from an EMBL/GenBank/DDBJ whole genome shotgun (WGS) entry which is preliminary data.</text>
</comment>
<keyword evidence="2" id="KW-1133">Transmembrane helix</keyword>
<dbReference type="InterPro" id="IPR007813">
    <property type="entry name" value="PilN"/>
</dbReference>
<evidence type="ECO:0000313" key="3">
    <source>
        <dbReference type="EMBL" id="MCG2576768.1"/>
    </source>
</evidence>
<keyword evidence="4" id="KW-1185">Reference proteome</keyword>
<reference evidence="3" key="1">
    <citation type="submission" date="2022-01" db="EMBL/GenBank/DDBJ databases">
        <authorList>
            <person name="Jo J.-H."/>
            <person name="Im W.-T."/>
        </authorList>
    </citation>
    <scope>NUCLEOTIDE SEQUENCE</scope>
    <source>
        <strain evidence="3">XY25</strain>
    </source>
</reference>
<feature type="transmembrane region" description="Helical" evidence="2">
    <location>
        <begin position="20"/>
        <end position="44"/>
    </location>
</feature>
<dbReference type="RefSeq" id="WP_275709043.1">
    <property type="nucleotide sequence ID" value="NZ_JAKLTN010000001.1"/>
</dbReference>
<dbReference type="Pfam" id="PF05137">
    <property type="entry name" value="PilN"/>
    <property type="match status" value="1"/>
</dbReference>